<name>A0ABQ3WJT3_9ACTN</name>
<evidence type="ECO:0008006" key="2">
    <source>
        <dbReference type="Google" id="ProtNLM"/>
    </source>
</evidence>
<gene>
    <name evidence="1" type="ORF">Aca07nite_37820</name>
</gene>
<dbReference type="InterPro" id="IPR026337">
    <property type="entry name" value="AKG_HExxH"/>
</dbReference>
<comment type="caution">
    <text evidence="1">The sequence shown here is derived from an EMBL/GenBank/DDBJ whole genome shotgun (WGS) entry which is preliminary data.</text>
</comment>
<dbReference type="NCBIfam" id="TIGR04267">
    <property type="entry name" value="mod_HExxH"/>
    <property type="match status" value="1"/>
</dbReference>
<evidence type="ECO:0000313" key="1">
    <source>
        <dbReference type="EMBL" id="GID46507.1"/>
    </source>
</evidence>
<dbReference type="EMBL" id="BOMF01000075">
    <property type="protein sequence ID" value="GID46507.1"/>
    <property type="molecule type" value="Genomic_DNA"/>
</dbReference>
<accession>A0ABQ3WJT3</accession>
<sequence length="417" mass="44290">MTVAVHRLAPDALAALAGGLGGAEAIRELRRTQLSKHLLLIRFLLEQASDPAGELLERARQADPAAFHRVLGDPLTGGWAAITGRAVLQGEASAGDLGYLSAIAVVAAARAGVDGSVTVPVHHGLAVLPGAGAIEAGDAATVEVSTTGGRLFRLSTDGVVELPGGDGWLPVRRLTADARGQSIDLALDDVHPYRHGHHVPPANRLPGDEVRRWQETFTGAWALLATGLPERAAELAAGLETLVPLLQTDPRSARSATIRHAFGVFGLTRPGTPADFAVTLVHEFQHSKLSAILDLVQLTDPDDEGRYFAPWRTDPRPLPGLLQGVYAFAGVADTWRALRGVIPVAEARFAETRLQVDRGLTAVEESGSLTADGLRFTAELRRTADRLLAEPVPDAVAREARDTLARIHGAWQDRNGH</sequence>
<dbReference type="RefSeq" id="WP_204296793.1">
    <property type="nucleotide sequence ID" value="NZ_BAAAGQ010000006.1"/>
</dbReference>
<proteinExistence type="predicted"/>
<organism evidence="1">
    <name type="scientific">Actinoplanes campanulatus</name>
    <dbReference type="NCBI Taxonomy" id="113559"/>
    <lineage>
        <taxon>Bacteria</taxon>
        <taxon>Bacillati</taxon>
        <taxon>Actinomycetota</taxon>
        <taxon>Actinomycetes</taxon>
        <taxon>Micromonosporales</taxon>
        <taxon>Micromonosporaceae</taxon>
        <taxon>Actinoplanes</taxon>
    </lineage>
</organism>
<protein>
    <recommendedName>
        <fullName evidence="2">HEXXH motif-containing protein</fullName>
    </recommendedName>
</protein>
<reference evidence="1" key="1">
    <citation type="submission" date="2021-01" db="EMBL/GenBank/DDBJ databases">
        <title>Whole genome shotgun sequence of Actinoplanes capillaceus NBRC 16408.</title>
        <authorList>
            <person name="Komaki H."/>
            <person name="Tamura T."/>
        </authorList>
    </citation>
    <scope>NUCLEOTIDE SEQUENCE [LARGE SCALE GENOMIC DNA]</scope>
    <source>
        <strain evidence="1">NBRC 16408</strain>
    </source>
</reference>